<dbReference type="PANTHER" id="PTHR33905:SF1">
    <property type="entry name" value="CST COMPLEX SUBUNIT TEN1"/>
    <property type="match status" value="1"/>
</dbReference>
<dbReference type="Pfam" id="PF13671">
    <property type="entry name" value="AAA_33"/>
    <property type="match status" value="1"/>
</dbReference>
<name>A0A5J9VZY6_9POAL</name>
<dbReference type="InterPro" id="IPR029146">
    <property type="entry name" value="Ten1_animal_plant"/>
</dbReference>
<dbReference type="OrthoDB" id="342190at2759"/>
<dbReference type="FunFam" id="2.40.50.140:FF:000410">
    <property type="entry name" value="CST complex subunit TEN1"/>
    <property type="match status" value="1"/>
</dbReference>
<evidence type="ECO:0000313" key="3">
    <source>
        <dbReference type="Proteomes" id="UP000324897"/>
    </source>
</evidence>
<dbReference type="EMBL" id="RWGY01000007">
    <property type="protein sequence ID" value="TVU41438.1"/>
    <property type="molecule type" value="Genomic_DNA"/>
</dbReference>
<dbReference type="Proteomes" id="UP000324897">
    <property type="component" value="Chromosome 4"/>
</dbReference>
<dbReference type="GO" id="GO:1990879">
    <property type="term" value="C:CST complex"/>
    <property type="evidence" value="ECO:0007669"/>
    <property type="project" value="InterPro"/>
</dbReference>
<dbReference type="Gene3D" id="3.40.50.300">
    <property type="entry name" value="P-loop containing nucleotide triphosphate hydrolases"/>
    <property type="match status" value="1"/>
</dbReference>
<evidence type="ECO:0000313" key="2">
    <source>
        <dbReference type="EMBL" id="TVU41438.1"/>
    </source>
</evidence>
<dbReference type="InterPro" id="IPR000253">
    <property type="entry name" value="FHA_dom"/>
</dbReference>
<proteinExistence type="predicted"/>
<dbReference type="GO" id="GO:0003697">
    <property type="term" value="F:single-stranded DNA binding"/>
    <property type="evidence" value="ECO:0007669"/>
    <property type="project" value="InterPro"/>
</dbReference>
<dbReference type="GO" id="GO:0032211">
    <property type="term" value="P:negative regulation of telomere maintenance via telomerase"/>
    <property type="evidence" value="ECO:0007669"/>
    <property type="project" value="TreeGrafter"/>
</dbReference>
<dbReference type="SUPFAM" id="SSF52540">
    <property type="entry name" value="P-loop containing nucleoside triphosphate hydrolases"/>
    <property type="match status" value="1"/>
</dbReference>
<evidence type="ECO:0000259" key="1">
    <source>
        <dbReference type="PROSITE" id="PS50006"/>
    </source>
</evidence>
<dbReference type="PROSITE" id="PS50006">
    <property type="entry name" value="FHA_DOMAIN"/>
    <property type="match status" value="1"/>
</dbReference>
<dbReference type="Gene3D" id="2.40.50.140">
    <property type="entry name" value="Nucleic acid-binding proteins"/>
    <property type="match status" value="1"/>
</dbReference>
<dbReference type="InterPro" id="IPR027417">
    <property type="entry name" value="P-loop_NTPase"/>
</dbReference>
<keyword evidence="3" id="KW-1185">Reference proteome</keyword>
<comment type="caution">
    <text evidence="2">The sequence shown here is derived from an EMBL/GenBank/DDBJ whole genome shotgun (WGS) entry which is preliminary data.</text>
</comment>
<dbReference type="AlphaFoldDB" id="A0A5J9VZY6"/>
<feature type="domain" description="FHA" evidence="1">
    <location>
        <begin position="404"/>
        <end position="428"/>
    </location>
</feature>
<organism evidence="2 3">
    <name type="scientific">Eragrostis curvula</name>
    <name type="common">weeping love grass</name>
    <dbReference type="NCBI Taxonomy" id="38414"/>
    <lineage>
        <taxon>Eukaryota</taxon>
        <taxon>Viridiplantae</taxon>
        <taxon>Streptophyta</taxon>
        <taxon>Embryophyta</taxon>
        <taxon>Tracheophyta</taxon>
        <taxon>Spermatophyta</taxon>
        <taxon>Magnoliopsida</taxon>
        <taxon>Liliopsida</taxon>
        <taxon>Poales</taxon>
        <taxon>Poaceae</taxon>
        <taxon>PACMAD clade</taxon>
        <taxon>Chloridoideae</taxon>
        <taxon>Eragrostideae</taxon>
        <taxon>Eragrostidinae</taxon>
        <taxon>Eragrostis</taxon>
    </lineage>
</organism>
<dbReference type="Pfam" id="PF15490">
    <property type="entry name" value="Ten1_2"/>
    <property type="match status" value="1"/>
</dbReference>
<accession>A0A5J9VZY6</accession>
<gene>
    <name evidence="2" type="ORF">EJB05_14955</name>
</gene>
<dbReference type="Gramene" id="TVU41438">
    <property type="protein sequence ID" value="TVU41438"/>
    <property type="gene ID" value="EJB05_14955"/>
</dbReference>
<dbReference type="GO" id="GO:0010521">
    <property type="term" value="F:telomerase inhibitor activity"/>
    <property type="evidence" value="ECO:0007669"/>
    <property type="project" value="TreeGrafter"/>
</dbReference>
<sequence>MAQSASRHPFHAGVAPLFCRILCSPPRFPFPTTAPPPLRRRRRLSLSQIGGVEASTINRAFVSVCAISSGEVPRNALGLIREGGRDVLMMADEQSEAPAPAVVVAMKGHPGSGKSTAARAIAAALRCPLLDKDDVRDCTLSLEGMVTAGMLNELSYAVLWRVVERQVRLGLSVVVDSPLSRPSHLEVLTCLPATLVVIVECRAVDEKEWRRRLEERGASVAEGGFGDGWHKPKTWGELEKLLEGYQGCTDYDIGDVPRIVVDTTDPTVDASAIAVKVVGFIRNEKLIVSQASGYISVIQLRGRFPPFNGCETKMASSGLKPGVPVILRELEPSSEMFKQGASLRVTGSLQSYDMDSAIAIIQDGSVSLKVDTQHLRDVSFRTNSMYQFIGELLIRADNDAILQARIGRNVDGLDLNLYQQSLLIQRQHEAKLRSSRRA</sequence>
<protein>
    <recommendedName>
        <fullName evidence="1">FHA domain-containing protein</fullName>
    </recommendedName>
</protein>
<dbReference type="PANTHER" id="PTHR33905">
    <property type="entry name" value="CST COMPLEX SUBUNIT TEN1"/>
    <property type="match status" value="1"/>
</dbReference>
<dbReference type="InterPro" id="IPR012340">
    <property type="entry name" value="NA-bd_OB-fold"/>
</dbReference>
<dbReference type="GO" id="GO:0042162">
    <property type="term" value="F:telomeric DNA binding"/>
    <property type="evidence" value="ECO:0007669"/>
    <property type="project" value="TreeGrafter"/>
</dbReference>
<reference evidence="2 3" key="1">
    <citation type="journal article" date="2019" name="Sci. Rep.">
        <title>A high-quality genome of Eragrostis curvula grass provides insights into Poaceae evolution and supports new strategies to enhance forage quality.</title>
        <authorList>
            <person name="Carballo J."/>
            <person name="Santos B.A.C.M."/>
            <person name="Zappacosta D."/>
            <person name="Garbus I."/>
            <person name="Selva J.P."/>
            <person name="Gallo C.A."/>
            <person name="Diaz A."/>
            <person name="Albertini E."/>
            <person name="Caccamo M."/>
            <person name="Echenique V."/>
        </authorList>
    </citation>
    <scope>NUCLEOTIDE SEQUENCE [LARGE SCALE GENOMIC DNA]</scope>
    <source>
        <strain evidence="3">cv. Victoria</strain>
        <tissue evidence="2">Leaf</tissue>
    </source>
</reference>
<feature type="non-terminal residue" evidence="2">
    <location>
        <position position="1"/>
    </location>
</feature>